<dbReference type="AlphaFoldDB" id="A0A369JFF3"/>
<evidence type="ECO:0000313" key="2">
    <source>
        <dbReference type="EMBL" id="RDB17596.1"/>
    </source>
</evidence>
<evidence type="ECO:0000256" key="1">
    <source>
        <dbReference type="SAM" id="MobiDB-lite"/>
    </source>
</evidence>
<dbReference type="Proteomes" id="UP000076154">
    <property type="component" value="Unassembled WGS sequence"/>
</dbReference>
<proteinExistence type="predicted"/>
<name>A0A369JFF3_HYPMA</name>
<reference evidence="2" key="1">
    <citation type="submission" date="2018-04" db="EMBL/GenBank/DDBJ databases">
        <title>Whole genome sequencing of Hypsizygus marmoreus.</title>
        <authorList>
            <person name="Choi I.-G."/>
            <person name="Min B."/>
            <person name="Kim J.-G."/>
            <person name="Kim S."/>
            <person name="Oh Y.-L."/>
            <person name="Kong W.-S."/>
            <person name="Park H."/>
            <person name="Jeong J."/>
            <person name="Song E.-S."/>
        </authorList>
    </citation>
    <scope>NUCLEOTIDE SEQUENCE [LARGE SCALE GENOMIC DNA]</scope>
    <source>
        <strain evidence="2">51987-8</strain>
    </source>
</reference>
<protein>
    <submittedName>
        <fullName evidence="2">Uncharacterized protein</fullName>
    </submittedName>
</protein>
<feature type="region of interest" description="Disordered" evidence="1">
    <location>
        <begin position="47"/>
        <end position="75"/>
    </location>
</feature>
<gene>
    <name evidence="2" type="ORF">Hypma_001120</name>
</gene>
<evidence type="ECO:0000313" key="3">
    <source>
        <dbReference type="Proteomes" id="UP000076154"/>
    </source>
</evidence>
<organism evidence="2 3">
    <name type="scientific">Hypsizygus marmoreus</name>
    <name type="common">White beech mushroom</name>
    <name type="synonym">Agaricus marmoreus</name>
    <dbReference type="NCBI Taxonomy" id="39966"/>
    <lineage>
        <taxon>Eukaryota</taxon>
        <taxon>Fungi</taxon>
        <taxon>Dikarya</taxon>
        <taxon>Basidiomycota</taxon>
        <taxon>Agaricomycotina</taxon>
        <taxon>Agaricomycetes</taxon>
        <taxon>Agaricomycetidae</taxon>
        <taxon>Agaricales</taxon>
        <taxon>Tricholomatineae</taxon>
        <taxon>Lyophyllaceae</taxon>
        <taxon>Hypsizygus</taxon>
    </lineage>
</organism>
<feature type="region of interest" description="Disordered" evidence="1">
    <location>
        <begin position="1"/>
        <end position="24"/>
    </location>
</feature>
<accession>A0A369JFF3</accession>
<keyword evidence="3" id="KW-1185">Reference proteome</keyword>
<dbReference type="EMBL" id="LUEZ02000110">
    <property type="protein sequence ID" value="RDB17596.1"/>
    <property type="molecule type" value="Genomic_DNA"/>
</dbReference>
<comment type="caution">
    <text evidence="2">The sequence shown here is derived from an EMBL/GenBank/DDBJ whole genome shotgun (WGS) entry which is preliminary data.</text>
</comment>
<dbReference type="InParanoid" id="A0A369JFF3"/>
<sequence>MKDPQNASVPIGMVWNNDSSSNGEDCTQSITLYGPCPGAAGTGGDTRFCDAPAGDPTPKSTPGLFPLPFPGAGTT</sequence>